<dbReference type="GO" id="GO:0017150">
    <property type="term" value="F:tRNA dihydrouridine synthase activity"/>
    <property type="evidence" value="ECO:0007669"/>
    <property type="project" value="InterPro"/>
</dbReference>
<dbReference type="OrthoDB" id="272303at2759"/>
<organism evidence="16 17">
    <name type="scientific">Pelagomonas calceolata</name>
    <dbReference type="NCBI Taxonomy" id="35677"/>
    <lineage>
        <taxon>Eukaryota</taxon>
        <taxon>Sar</taxon>
        <taxon>Stramenopiles</taxon>
        <taxon>Ochrophyta</taxon>
        <taxon>Pelagophyceae</taxon>
        <taxon>Pelagomonadales</taxon>
        <taxon>Pelagomonadaceae</taxon>
        <taxon>Pelagomonas</taxon>
    </lineage>
</organism>
<keyword evidence="2" id="KW-0285">Flavoprotein</keyword>
<keyword evidence="4" id="KW-0819">tRNA processing</keyword>
<comment type="catalytic activity">
    <reaction evidence="12">
        <text>5,6-dihydrouridine(16) in tRNA + NAD(+) = uridine(16) in tRNA + NADH + H(+)</text>
        <dbReference type="Rhea" id="RHEA:53380"/>
        <dbReference type="Rhea" id="RHEA-COMP:13543"/>
        <dbReference type="Rhea" id="RHEA-COMP:13544"/>
        <dbReference type="ChEBI" id="CHEBI:15378"/>
        <dbReference type="ChEBI" id="CHEBI:57540"/>
        <dbReference type="ChEBI" id="CHEBI:57945"/>
        <dbReference type="ChEBI" id="CHEBI:65315"/>
        <dbReference type="ChEBI" id="CHEBI:74443"/>
        <dbReference type="EC" id="1.3.1.88"/>
    </reaction>
    <physiologicalReaction direction="right-to-left" evidence="12">
        <dbReference type="Rhea" id="RHEA:53382"/>
    </physiologicalReaction>
</comment>
<dbReference type="InterPro" id="IPR013785">
    <property type="entry name" value="Aldolase_TIM"/>
</dbReference>
<proteinExistence type="inferred from homology"/>
<evidence type="ECO:0000313" key="16">
    <source>
        <dbReference type="EMBL" id="CAH0376817.1"/>
    </source>
</evidence>
<keyword evidence="7" id="KW-0520">NAD</keyword>
<feature type="domain" description="DUS-like FMN-binding" evidence="15">
    <location>
        <begin position="19"/>
        <end position="253"/>
    </location>
</feature>
<feature type="region of interest" description="Disordered" evidence="14">
    <location>
        <begin position="412"/>
        <end position="431"/>
    </location>
</feature>
<evidence type="ECO:0000256" key="10">
    <source>
        <dbReference type="ARBA" id="ARBA00047287"/>
    </source>
</evidence>
<feature type="compositionally biased region" description="Basic and acidic residues" evidence="14">
    <location>
        <begin position="361"/>
        <end position="372"/>
    </location>
</feature>
<comment type="catalytic activity">
    <reaction evidence="10">
        <text>5,6-dihydrouridine(17) in tRNA + NAD(+) = uridine(17) in tRNA + NADH + H(+)</text>
        <dbReference type="Rhea" id="RHEA:53372"/>
        <dbReference type="Rhea" id="RHEA-COMP:13541"/>
        <dbReference type="Rhea" id="RHEA-COMP:13542"/>
        <dbReference type="ChEBI" id="CHEBI:15378"/>
        <dbReference type="ChEBI" id="CHEBI:57540"/>
        <dbReference type="ChEBI" id="CHEBI:57945"/>
        <dbReference type="ChEBI" id="CHEBI:65315"/>
        <dbReference type="ChEBI" id="CHEBI:74443"/>
        <dbReference type="EC" id="1.3.1.88"/>
    </reaction>
    <physiologicalReaction direction="right-to-left" evidence="10">
        <dbReference type="Rhea" id="RHEA:53374"/>
    </physiologicalReaction>
</comment>
<evidence type="ECO:0000256" key="9">
    <source>
        <dbReference type="ARBA" id="ARBA00038890"/>
    </source>
</evidence>
<evidence type="ECO:0000256" key="12">
    <source>
        <dbReference type="ARBA" id="ARBA00048934"/>
    </source>
</evidence>
<keyword evidence="5" id="KW-0521">NADP</keyword>
<feature type="compositionally biased region" description="Basic residues" evidence="14">
    <location>
        <begin position="416"/>
        <end position="425"/>
    </location>
</feature>
<evidence type="ECO:0000256" key="14">
    <source>
        <dbReference type="SAM" id="MobiDB-lite"/>
    </source>
</evidence>
<comment type="similarity">
    <text evidence="8">Belongs to the Dus family. Dus1 subfamily.</text>
</comment>
<feature type="region of interest" description="Disordered" evidence="14">
    <location>
        <begin position="350"/>
        <end position="372"/>
    </location>
</feature>
<dbReference type="Proteomes" id="UP000789595">
    <property type="component" value="Unassembled WGS sequence"/>
</dbReference>
<evidence type="ECO:0000313" key="17">
    <source>
        <dbReference type="Proteomes" id="UP000789595"/>
    </source>
</evidence>
<dbReference type="PANTHER" id="PTHR11082:SF5">
    <property type="entry name" value="TRNA-DIHYDROURIDINE(16_17) SYNTHASE [NAD(P)(+)]-LIKE"/>
    <property type="match status" value="1"/>
</dbReference>
<dbReference type="PROSITE" id="PS01136">
    <property type="entry name" value="UPF0034"/>
    <property type="match status" value="1"/>
</dbReference>
<dbReference type="GO" id="GO:0050660">
    <property type="term" value="F:flavin adenine dinucleotide binding"/>
    <property type="evidence" value="ECO:0007669"/>
    <property type="project" value="InterPro"/>
</dbReference>
<evidence type="ECO:0000256" key="4">
    <source>
        <dbReference type="ARBA" id="ARBA00022694"/>
    </source>
</evidence>
<keyword evidence="3" id="KW-0288">FMN</keyword>
<dbReference type="SUPFAM" id="SSF51395">
    <property type="entry name" value="FMN-linked oxidoreductases"/>
    <property type="match status" value="1"/>
</dbReference>
<dbReference type="Pfam" id="PF01207">
    <property type="entry name" value="Dus"/>
    <property type="match status" value="1"/>
</dbReference>
<comment type="catalytic activity">
    <reaction evidence="13">
        <text>5,6-dihydrouridine(17) in tRNA + NADP(+) = uridine(17) in tRNA + NADPH + H(+)</text>
        <dbReference type="Rhea" id="RHEA:53368"/>
        <dbReference type="Rhea" id="RHEA-COMP:13541"/>
        <dbReference type="Rhea" id="RHEA-COMP:13542"/>
        <dbReference type="ChEBI" id="CHEBI:15378"/>
        <dbReference type="ChEBI" id="CHEBI:57783"/>
        <dbReference type="ChEBI" id="CHEBI:58349"/>
        <dbReference type="ChEBI" id="CHEBI:65315"/>
        <dbReference type="ChEBI" id="CHEBI:74443"/>
        <dbReference type="EC" id="1.3.1.88"/>
    </reaction>
    <physiologicalReaction direction="right-to-left" evidence="13">
        <dbReference type="Rhea" id="RHEA:53370"/>
    </physiologicalReaction>
</comment>
<name>A0A8J2SX77_9STRA</name>
<sequence>MAREPWAWWRSLGSPATVCAPMVDQSERAFRLLVRRHGCDLCYTPMLHADLVVRDAAYRRDHVPDDACAEDRPLIAQLGGGDPATLAAAAREIAARGGCDAIDVNLGCPQACARRGGYGAFLDDDGAARAVRAVAEASPLPATAKIRCRAAGDAEGLDVDVAATVALAERLVAAGAAAVCVHARTRAGKTFAEACWPAVRAVVAAVGAAVPVVANGGVRRAADAAALRRATGCAAVMSAEALLADPWLFSAAPAPRPAAAAACRAYLALAAAAPVSWARAHVVAMLHAALARDADLREAVAAARTVAELAAALPDDAGPLRARDRAAPDAPAYAALLARGRAERRRAKDAAMRANAPAAPRRREPRPPSERQRRAVAGANLRLCGCGEPAKHACVRSCCQVCCAAANGGADCGNHASRKKRRKRSNWPVFV</sequence>
<evidence type="ECO:0000256" key="7">
    <source>
        <dbReference type="ARBA" id="ARBA00023027"/>
    </source>
</evidence>
<dbReference type="PANTHER" id="PTHR11082">
    <property type="entry name" value="TRNA-DIHYDROURIDINE SYNTHASE"/>
    <property type="match status" value="1"/>
</dbReference>
<keyword evidence="6" id="KW-0560">Oxidoreductase</keyword>
<comment type="cofactor">
    <cofactor evidence="1">
        <name>FMN</name>
        <dbReference type="ChEBI" id="CHEBI:58210"/>
    </cofactor>
</comment>
<evidence type="ECO:0000256" key="11">
    <source>
        <dbReference type="ARBA" id="ARBA00047652"/>
    </source>
</evidence>
<comment type="caution">
    <text evidence="16">The sequence shown here is derived from an EMBL/GenBank/DDBJ whole genome shotgun (WGS) entry which is preliminary data.</text>
</comment>
<evidence type="ECO:0000256" key="3">
    <source>
        <dbReference type="ARBA" id="ARBA00022643"/>
    </source>
</evidence>
<comment type="catalytic activity">
    <reaction evidence="11">
        <text>5,6-dihydrouridine(16) in tRNA + NADP(+) = uridine(16) in tRNA + NADPH + H(+)</text>
        <dbReference type="Rhea" id="RHEA:53376"/>
        <dbReference type="Rhea" id="RHEA-COMP:13543"/>
        <dbReference type="Rhea" id="RHEA-COMP:13544"/>
        <dbReference type="ChEBI" id="CHEBI:15378"/>
        <dbReference type="ChEBI" id="CHEBI:57783"/>
        <dbReference type="ChEBI" id="CHEBI:58349"/>
        <dbReference type="ChEBI" id="CHEBI:65315"/>
        <dbReference type="ChEBI" id="CHEBI:74443"/>
        <dbReference type="EC" id="1.3.1.88"/>
    </reaction>
    <physiologicalReaction direction="right-to-left" evidence="11">
        <dbReference type="Rhea" id="RHEA:53378"/>
    </physiologicalReaction>
</comment>
<keyword evidence="17" id="KW-1185">Reference proteome</keyword>
<reference evidence="16" key="1">
    <citation type="submission" date="2021-11" db="EMBL/GenBank/DDBJ databases">
        <authorList>
            <consortium name="Genoscope - CEA"/>
            <person name="William W."/>
        </authorList>
    </citation>
    <scope>NUCLEOTIDE SEQUENCE</scope>
</reference>
<dbReference type="InterPro" id="IPR035587">
    <property type="entry name" value="DUS-like_FMN-bd"/>
</dbReference>
<gene>
    <name evidence="16" type="ORF">PECAL_5P14100</name>
</gene>
<accession>A0A8J2SX77</accession>
<evidence type="ECO:0000256" key="8">
    <source>
        <dbReference type="ARBA" id="ARBA00038313"/>
    </source>
</evidence>
<evidence type="ECO:0000256" key="6">
    <source>
        <dbReference type="ARBA" id="ARBA00023002"/>
    </source>
</evidence>
<dbReference type="CDD" id="cd02801">
    <property type="entry name" value="DUS_like_FMN"/>
    <property type="match status" value="1"/>
</dbReference>
<dbReference type="Gene3D" id="3.20.20.70">
    <property type="entry name" value="Aldolase class I"/>
    <property type="match status" value="1"/>
</dbReference>
<dbReference type="AlphaFoldDB" id="A0A8J2SX77"/>
<evidence type="ECO:0000256" key="2">
    <source>
        <dbReference type="ARBA" id="ARBA00022630"/>
    </source>
</evidence>
<dbReference type="EMBL" id="CAKKNE010000005">
    <property type="protein sequence ID" value="CAH0376817.1"/>
    <property type="molecule type" value="Genomic_DNA"/>
</dbReference>
<evidence type="ECO:0000256" key="13">
    <source>
        <dbReference type="ARBA" id="ARBA00049467"/>
    </source>
</evidence>
<protein>
    <recommendedName>
        <fullName evidence="9">tRNA-dihydrouridine(16/17) synthase [NAD(P)(+)]</fullName>
        <ecNumber evidence="9">1.3.1.88</ecNumber>
    </recommendedName>
</protein>
<evidence type="ECO:0000259" key="15">
    <source>
        <dbReference type="Pfam" id="PF01207"/>
    </source>
</evidence>
<dbReference type="EC" id="1.3.1.88" evidence="9"/>
<evidence type="ECO:0000256" key="5">
    <source>
        <dbReference type="ARBA" id="ARBA00022857"/>
    </source>
</evidence>
<dbReference type="InterPro" id="IPR018517">
    <property type="entry name" value="tRNA_hU_synthase_CS"/>
</dbReference>
<evidence type="ECO:0000256" key="1">
    <source>
        <dbReference type="ARBA" id="ARBA00001917"/>
    </source>
</evidence>